<evidence type="ECO:0000313" key="2">
    <source>
        <dbReference type="EMBL" id="MED6210691.1"/>
    </source>
</evidence>
<reference evidence="2 3" key="1">
    <citation type="journal article" date="2023" name="Plants (Basel)">
        <title>Bridging the Gap: Combining Genomics and Transcriptomics Approaches to Understand Stylosanthes scabra, an Orphan Legume from the Brazilian Caatinga.</title>
        <authorList>
            <person name="Ferreira-Neto J.R.C."/>
            <person name="da Silva M.D."/>
            <person name="Binneck E."/>
            <person name="de Melo N.F."/>
            <person name="da Silva R.H."/>
            <person name="de Melo A.L.T.M."/>
            <person name="Pandolfi V."/>
            <person name="Bustamante F.O."/>
            <person name="Brasileiro-Vidal A.C."/>
            <person name="Benko-Iseppon A.M."/>
        </authorList>
    </citation>
    <scope>NUCLEOTIDE SEQUENCE [LARGE SCALE GENOMIC DNA]</scope>
    <source>
        <tissue evidence="2">Leaves</tissue>
    </source>
</reference>
<gene>
    <name evidence="2" type="ORF">PIB30_066515</name>
</gene>
<dbReference type="Proteomes" id="UP001341840">
    <property type="component" value="Unassembled WGS sequence"/>
</dbReference>
<protein>
    <submittedName>
        <fullName evidence="2">Uncharacterized protein</fullName>
    </submittedName>
</protein>
<evidence type="ECO:0000313" key="3">
    <source>
        <dbReference type="Proteomes" id="UP001341840"/>
    </source>
</evidence>
<organism evidence="2 3">
    <name type="scientific">Stylosanthes scabra</name>
    <dbReference type="NCBI Taxonomy" id="79078"/>
    <lineage>
        <taxon>Eukaryota</taxon>
        <taxon>Viridiplantae</taxon>
        <taxon>Streptophyta</taxon>
        <taxon>Embryophyta</taxon>
        <taxon>Tracheophyta</taxon>
        <taxon>Spermatophyta</taxon>
        <taxon>Magnoliopsida</taxon>
        <taxon>eudicotyledons</taxon>
        <taxon>Gunneridae</taxon>
        <taxon>Pentapetalae</taxon>
        <taxon>rosids</taxon>
        <taxon>fabids</taxon>
        <taxon>Fabales</taxon>
        <taxon>Fabaceae</taxon>
        <taxon>Papilionoideae</taxon>
        <taxon>50 kb inversion clade</taxon>
        <taxon>dalbergioids sensu lato</taxon>
        <taxon>Dalbergieae</taxon>
        <taxon>Pterocarpus clade</taxon>
        <taxon>Stylosanthes</taxon>
    </lineage>
</organism>
<comment type="caution">
    <text evidence="2">The sequence shown here is derived from an EMBL/GenBank/DDBJ whole genome shotgun (WGS) entry which is preliminary data.</text>
</comment>
<feature type="compositionally biased region" description="Polar residues" evidence="1">
    <location>
        <begin position="1"/>
        <end position="11"/>
    </location>
</feature>
<keyword evidence="3" id="KW-1185">Reference proteome</keyword>
<accession>A0ABU6YLA1</accession>
<evidence type="ECO:0000256" key="1">
    <source>
        <dbReference type="SAM" id="MobiDB-lite"/>
    </source>
</evidence>
<dbReference type="EMBL" id="JASCZI010242335">
    <property type="protein sequence ID" value="MED6210691.1"/>
    <property type="molecule type" value="Genomic_DNA"/>
</dbReference>
<name>A0ABU6YLA1_9FABA</name>
<proteinExistence type="predicted"/>
<sequence length="152" mass="17805">MLLPDTKTSSGGFRFPKSSAQASRGRRRRLYSGQRERGRRNFLTELSWSSSVSVLSLFSLSFSQIKPTKFQLDRRWWSGSVLELLEGEWWQISTVTGGRRRQSRGRRRRTARAEWRTMDEWTRWAGSSDWTTLLREGEADPDRDLSDLTLPF</sequence>
<feature type="region of interest" description="Disordered" evidence="1">
    <location>
        <begin position="1"/>
        <end position="30"/>
    </location>
</feature>